<comment type="caution">
    <text evidence="2">The sequence shown here is derived from an EMBL/GenBank/DDBJ whole genome shotgun (WGS) entry which is preliminary data.</text>
</comment>
<evidence type="ECO:0000256" key="1">
    <source>
        <dbReference type="SAM" id="Coils"/>
    </source>
</evidence>
<dbReference type="RefSeq" id="XP_068358814.1">
    <property type="nucleotide sequence ID" value="XM_068492719.1"/>
</dbReference>
<dbReference type="VEuPathDB" id="TrichDB:TRFO_05808"/>
<dbReference type="AlphaFoldDB" id="A0A1J4K7K8"/>
<sequence>MKQKVVESEIREYILSGDVSRISIPENGNMNDLIQSGLYQKVTFCDHHYYINFFKFAQYSNYARIHYTQFNISRKMPKDLQKILHYDQIDQGLSTDSQSNSIRQKYTNPLTLKYLEEFIKANQNEKFQVTNESYFLFVKLSSFFVTKVFQAVLDKYAKECFVDPSFVLLQYLSLLTLNESEKLLFIRASCFDPEIIENIIVGNIKLYLPHELFKDIPVEIIYRILEKTGLSIPQDLLYHFIVSDLKKFQILCHFIKMEDLNDQKKQFLLDHIRNDSSLLHNFIFPEPLISQLMSINRILVSQKDDIQKFTDENDNLKNNLMSLTDEISMLKAENMKLTEELNVCHSQMSNDKKLIENLVLHHQSIFHYICTIGHVEFAELLLNQPGVNVNSKYQIVFVNI</sequence>
<proteinExistence type="predicted"/>
<feature type="coiled-coil region" evidence="1">
    <location>
        <begin position="299"/>
        <end position="340"/>
    </location>
</feature>
<gene>
    <name evidence="2" type="ORF">TRFO_05808</name>
</gene>
<dbReference type="Proteomes" id="UP000179807">
    <property type="component" value="Unassembled WGS sequence"/>
</dbReference>
<keyword evidence="1" id="KW-0175">Coiled coil</keyword>
<accession>A0A1J4K7K8</accession>
<dbReference type="GeneID" id="94827423"/>
<protein>
    <submittedName>
        <fullName evidence="2">Uncharacterized protein</fullName>
    </submittedName>
</protein>
<evidence type="ECO:0000313" key="3">
    <source>
        <dbReference type="Proteomes" id="UP000179807"/>
    </source>
</evidence>
<reference evidence="2" key="1">
    <citation type="submission" date="2016-10" db="EMBL/GenBank/DDBJ databases">
        <authorList>
            <person name="Benchimol M."/>
            <person name="Almeida L.G."/>
            <person name="Vasconcelos A.T."/>
            <person name="Perreira-Neves A."/>
            <person name="Rosa I.A."/>
            <person name="Tasca T."/>
            <person name="Bogo M.R."/>
            <person name="de Souza W."/>
        </authorList>
    </citation>
    <scope>NUCLEOTIDE SEQUENCE [LARGE SCALE GENOMIC DNA]</scope>
    <source>
        <strain evidence="2">K</strain>
    </source>
</reference>
<keyword evidence="3" id="KW-1185">Reference proteome</keyword>
<evidence type="ECO:0000313" key="2">
    <source>
        <dbReference type="EMBL" id="OHT05678.1"/>
    </source>
</evidence>
<organism evidence="2 3">
    <name type="scientific">Tritrichomonas foetus</name>
    <dbReference type="NCBI Taxonomy" id="1144522"/>
    <lineage>
        <taxon>Eukaryota</taxon>
        <taxon>Metamonada</taxon>
        <taxon>Parabasalia</taxon>
        <taxon>Tritrichomonadida</taxon>
        <taxon>Tritrichomonadidae</taxon>
        <taxon>Tritrichomonas</taxon>
    </lineage>
</organism>
<dbReference type="EMBL" id="MLAK01000749">
    <property type="protein sequence ID" value="OHT05678.1"/>
    <property type="molecule type" value="Genomic_DNA"/>
</dbReference>
<name>A0A1J4K7K8_9EUKA</name>